<evidence type="ECO:0000313" key="2">
    <source>
        <dbReference type="Proteomes" id="UP001501459"/>
    </source>
</evidence>
<comment type="caution">
    <text evidence="1">The sequence shown here is derived from an EMBL/GenBank/DDBJ whole genome shotgun (WGS) entry which is preliminary data.</text>
</comment>
<dbReference type="RefSeq" id="WP_343753306.1">
    <property type="nucleotide sequence ID" value="NZ_BAAADM010000054.1"/>
</dbReference>
<organism evidence="1 2">
    <name type="scientific">Lentibacillus halophilus</name>
    <dbReference type="NCBI Taxonomy" id="295065"/>
    <lineage>
        <taxon>Bacteria</taxon>
        <taxon>Bacillati</taxon>
        <taxon>Bacillota</taxon>
        <taxon>Bacilli</taxon>
        <taxon>Bacillales</taxon>
        <taxon>Bacillaceae</taxon>
        <taxon>Lentibacillus</taxon>
    </lineage>
</organism>
<evidence type="ECO:0008006" key="3">
    <source>
        <dbReference type="Google" id="ProtNLM"/>
    </source>
</evidence>
<accession>A0ABP3J816</accession>
<sequence length="68" mass="7860">MILYTPMSEMDIFPESEAEMSKRHCVSHNGKQLYVEELNDGSYQLLQVLSSDPNDFMDENYTPGTILR</sequence>
<dbReference type="EMBL" id="BAAADM010000054">
    <property type="protein sequence ID" value="GAA0445052.1"/>
    <property type="molecule type" value="Genomic_DNA"/>
</dbReference>
<dbReference type="Proteomes" id="UP001501459">
    <property type="component" value="Unassembled WGS sequence"/>
</dbReference>
<proteinExistence type="predicted"/>
<reference evidence="2" key="1">
    <citation type="journal article" date="2019" name="Int. J. Syst. Evol. Microbiol.">
        <title>The Global Catalogue of Microorganisms (GCM) 10K type strain sequencing project: providing services to taxonomists for standard genome sequencing and annotation.</title>
        <authorList>
            <consortium name="The Broad Institute Genomics Platform"/>
            <consortium name="The Broad Institute Genome Sequencing Center for Infectious Disease"/>
            <person name="Wu L."/>
            <person name="Ma J."/>
        </authorList>
    </citation>
    <scope>NUCLEOTIDE SEQUENCE [LARGE SCALE GENOMIC DNA]</scope>
    <source>
        <strain evidence="2">JCM 12149</strain>
    </source>
</reference>
<gene>
    <name evidence="1" type="ORF">GCM10008983_23170</name>
</gene>
<dbReference type="InterPro" id="IPR025619">
    <property type="entry name" value="YlzJ"/>
</dbReference>
<evidence type="ECO:0000313" key="1">
    <source>
        <dbReference type="EMBL" id="GAA0445052.1"/>
    </source>
</evidence>
<protein>
    <recommendedName>
        <fullName evidence="3">YlzJ-like protein</fullName>
    </recommendedName>
</protein>
<keyword evidence="2" id="KW-1185">Reference proteome</keyword>
<dbReference type="Pfam" id="PF14035">
    <property type="entry name" value="YlzJ"/>
    <property type="match status" value="1"/>
</dbReference>
<name>A0ABP3J816_9BACI</name>